<sequence length="182" mass="20851">MGFVVLKFDMNSNRANVLSNGPWIINDQYITVRAWEPRFKPDEAEEITTAVWIQFPNFPLEYCYEKNMFRIAKRLGRPIKADSTTVETKRGRYARVCVEVNLNKPLKSRVLIEGKIYRVEYEHIPLMCFGCGRVGHRRDQCSWAPKTTPPITNEPTDQPITASSQALGEKMNAIPSQTPSQS</sequence>
<keyword evidence="2" id="KW-1185">Reference proteome</keyword>
<gene>
    <name evidence="1" type="ORF">Vadar_006602</name>
</gene>
<proteinExistence type="predicted"/>
<reference evidence="1 2" key="1">
    <citation type="journal article" date="2021" name="Hortic Res">
        <title>High-quality reference genome and annotation aids understanding of berry development for evergreen blueberry (Vaccinium darrowii).</title>
        <authorList>
            <person name="Yu J."/>
            <person name="Hulse-Kemp A.M."/>
            <person name="Babiker E."/>
            <person name="Staton M."/>
        </authorList>
    </citation>
    <scope>NUCLEOTIDE SEQUENCE [LARGE SCALE GENOMIC DNA]</scope>
    <source>
        <strain evidence="2">cv. NJ 8807/NJ 8810</strain>
        <tissue evidence="1">Young leaf</tissue>
    </source>
</reference>
<comment type="caution">
    <text evidence="1">The sequence shown here is derived from an EMBL/GenBank/DDBJ whole genome shotgun (WGS) entry which is preliminary data.</text>
</comment>
<dbReference type="Proteomes" id="UP000828048">
    <property type="component" value="Chromosome 6"/>
</dbReference>
<protein>
    <submittedName>
        <fullName evidence="1">Uncharacterized protein</fullName>
    </submittedName>
</protein>
<evidence type="ECO:0000313" key="2">
    <source>
        <dbReference type="Proteomes" id="UP000828048"/>
    </source>
</evidence>
<evidence type="ECO:0000313" key="1">
    <source>
        <dbReference type="EMBL" id="KAH7836860.1"/>
    </source>
</evidence>
<organism evidence="1 2">
    <name type="scientific">Vaccinium darrowii</name>
    <dbReference type="NCBI Taxonomy" id="229202"/>
    <lineage>
        <taxon>Eukaryota</taxon>
        <taxon>Viridiplantae</taxon>
        <taxon>Streptophyta</taxon>
        <taxon>Embryophyta</taxon>
        <taxon>Tracheophyta</taxon>
        <taxon>Spermatophyta</taxon>
        <taxon>Magnoliopsida</taxon>
        <taxon>eudicotyledons</taxon>
        <taxon>Gunneridae</taxon>
        <taxon>Pentapetalae</taxon>
        <taxon>asterids</taxon>
        <taxon>Ericales</taxon>
        <taxon>Ericaceae</taxon>
        <taxon>Vaccinioideae</taxon>
        <taxon>Vaccinieae</taxon>
        <taxon>Vaccinium</taxon>
    </lineage>
</organism>
<dbReference type="EMBL" id="CM037156">
    <property type="protein sequence ID" value="KAH7836860.1"/>
    <property type="molecule type" value="Genomic_DNA"/>
</dbReference>
<name>A0ACB7X880_9ERIC</name>
<accession>A0ACB7X880</accession>